<protein>
    <submittedName>
        <fullName evidence="3">Uncharacterized protein</fullName>
    </submittedName>
</protein>
<sequence length="440" mass="50114">MSVVMTPARTLLRADSRCAAEHLECQVLGARVCIDSLNACDGVANCGSYDVYDEDRLMCGASAGLQHNVCLAAFTFLAVLLTILYTIHYWLKRCVPKVSDAFFIYTDAAENVLYLDPIMRSPHDMDDPKDIIRGAAMNEYMECTEMPIQENRSSIFTRWTRRFRCKRKVKQSSITSDPIVEGGFSGQMEVRNQRYFSFAEVELRKMATPFLVEAAVQTGSSLEMQFTDKRITKERMTQFDSQSDIVAHYEGKRRSTQISVLDVESIGKEPSDELSLLNFFKRARSVSMQMPSVPPVGKTEAQHKQSRKTQEKEVQCFEYEHSHISSEIISVLETIGEISDVKPEIELVRKRIRFEEQRSRLPSDDDDVDEEAATDSRLRRSAFYGGIKQVHSEDTDTDSNFDEPSTSTGNREFKKYFWGGGKNKPKKPAAKKKKQQSTLR</sequence>
<dbReference type="AlphaFoldDB" id="A0AAD8E0L9"/>
<feature type="compositionally biased region" description="Basic residues" evidence="1">
    <location>
        <begin position="423"/>
        <end position="440"/>
    </location>
</feature>
<evidence type="ECO:0000256" key="1">
    <source>
        <dbReference type="SAM" id="MobiDB-lite"/>
    </source>
</evidence>
<name>A0AAD8E0L9_MYTSE</name>
<reference evidence="3" key="1">
    <citation type="submission" date="2023-03" db="EMBL/GenBank/DDBJ databases">
        <title>Chromosome-level genomes of two armyworms, Mythimna separata and Mythimna loreyi, provide insights into the biosynthesis and reception of sex pheromones.</title>
        <authorList>
            <person name="Zhao H."/>
        </authorList>
    </citation>
    <scope>NUCLEOTIDE SEQUENCE</scope>
    <source>
        <strain evidence="3">BeijingLab</strain>
        <tissue evidence="3">Pupa</tissue>
    </source>
</reference>
<organism evidence="3 4">
    <name type="scientific">Mythimna separata</name>
    <name type="common">Oriental armyworm</name>
    <name type="synonym">Pseudaletia separata</name>
    <dbReference type="NCBI Taxonomy" id="271217"/>
    <lineage>
        <taxon>Eukaryota</taxon>
        <taxon>Metazoa</taxon>
        <taxon>Ecdysozoa</taxon>
        <taxon>Arthropoda</taxon>
        <taxon>Hexapoda</taxon>
        <taxon>Insecta</taxon>
        <taxon>Pterygota</taxon>
        <taxon>Neoptera</taxon>
        <taxon>Endopterygota</taxon>
        <taxon>Lepidoptera</taxon>
        <taxon>Glossata</taxon>
        <taxon>Ditrysia</taxon>
        <taxon>Noctuoidea</taxon>
        <taxon>Noctuidae</taxon>
        <taxon>Noctuinae</taxon>
        <taxon>Hadenini</taxon>
        <taxon>Mythimna</taxon>
    </lineage>
</organism>
<keyword evidence="2" id="KW-0812">Transmembrane</keyword>
<evidence type="ECO:0000313" key="4">
    <source>
        <dbReference type="Proteomes" id="UP001231518"/>
    </source>
</evidence>
<keyword evidence="2" id="KW-0472">Membrane</keyword>
<feature type="region of interest" description="Disordered" evidence="1">
    <location>
        <begin position="389"/>
        <end position="440"/>
    </location>
</feature>
<evidence type="ECO:0000313" key="3">
    <source>
        <dbReference type="EMBL" id="KAJ8734064.1"/>
    </source>
</evidence>
<evidence type="ECO:0000256" key="2">
    <source>
        <dbReference type="SAM" id="Phobius"/>
    </source>
</evidence>
<feature type="compositionally biased region" description="Basic and acidic residues" evidence="1">
    <location>
        <begin position="300"/>
        <end position="312"/>
    </location>
</feature>
<dbReference type="EMBL" id="JARGEI010000003">
    <property type="protein sequence ID" value="KAJ8734064.1"/>
    <property type="molecule type" value="Genomic_DNA"/>
</dbReference>
<keyword evidence="2" id="KW-1133">Transmembrane helix</keyword>
<keyword evidence="4" id="KW-1185">Reference proteome</keyword>
<accession>A0AAD8E0L9</accession>
<proteinExistence type="predicted"/>
<feature type="region of interest" description="Disordered" evidence="1">
    <location>
        <begin position="290"/>
        <end position="312"/>
    </location>
</feature>
<comment type="caution">
    <text evidence="3">The sequence shown here is derived from an EMBL/GenBank/DDBJ whole genome shotgun (WGS) entry which is preliminary data.</text>
</comment>
<dbReference type="Proteomes" id="UP001231518">
    <property type="component" value="Chromosome 5"/>
</dbReference>
<gene>
    <name evidence="3" type="ORF">PYW07_014615</name>
</gene>
<feature type="transmembrane region" description="Helical" evidence="2">
    <location>
        <begin position="69"/>
        <end position="91"/>
    </location>
</feature>